<gene>
    <name evidence="3" type="ordered locus">Tery_2132</name>
</gene>
<dbReference type="OrthoDB" id="446990at2"/>
<dbReference type="AlphaFoldDB" id="Q113F8"/>
<dbReference type="EMBL" id="CP000393">
    <property type="protein sequence ID" value="ABG51366.1"/>
    <property type="molecule type" value="Genomic_DNA"/>
</dbReference>
<dbReference type="KEGG" id="ter:Tery_2132"/>
<accession>Q113F8</accession>
<feature type="domain" description="CHAT" evidence="1">
    <location>
        <begin position="66"/>
        <end position="345"/>
    </location>
</feature>
<dbReference type="Pfam" id="PF20028">
    <property type="entry name" value="VMAP-C"/>
    <property type="match status" value="1"/>
</dbReference>
<proteinExistence type="predicted"/>
<dbReference type="STRING" id="203124.Tery_2132"/>
<sequence>MSNSYYIYRIHLKNHHNVEIERYNHKKKLPGSSSGKFCYQEKEKEIQKLLEVAINNELNAEQTSQLGEALFNSLFDSRLCQDFINFYFEVVQKKKQKLRIELDIDEKEMPEFAALPWEFLCIPEEVNQGTIWLGTDPNLIFSRRRALWNSAKTIQLEKDEKLRIALAISAPENEGPVEYAEVQEYLEELAKKQSEQIELLPIINPATKIEIDRLLEKKPHIFHFIGHGRFEDEAEKKVGKIALGKKVGKKILARWVSEKFFAQLFVRHRPGIVVLQACEGGKQSASEAFKGVASKIVAQSIPVVVAMQYKVQNATANAFSTEFYRRLAKGEPVDIAAQNGRHDVALQTDYSGNDFATPVIFMSVEDGCLFQKEEVQKKIVSDSFSLSEINPNQTFNIIDDNVVENQKNQCLDDNNYVYLAIDLKLESTKIQKNDADKFLVNTWLAIPQSSQSFYHKNLLNTFEYNRTYSQAEVEEKIMKLIAECNEELANIFPPEKDWEIAIEWVLPNNLLSLPVDCWEYRKNERIGRGKFLSVHIRSSQRLHIAYKHYHKSWKDKWNYLQGNIQNINLGNYILACQCQNINDNYLKNIDNKKKILGINFPFKIEELENITYELMIETGIPIALWSRCKESNVNHLIDLDTLINPNNENVLNLQNLPEYVEQKRLDSHSNDPHHLGHHLCFLCENPYNYPIKRKLNFGY</sequence>
<evidence type="ECO:0000259" key="1">
    <source>
        <dbReference type="Pfam" id="PF12770"/>
    </source>
</evidence>
<dbReference type="RefSeq" id="WP_011611736.1">
    <property type="nucleotide sequence ID" value="NC_008312.1"/>
</dbReference>
<protein>
    <submittedName>
        <fullName evidence="3">Uncharacterized protein</fullName>
    </submittedName>
</protein>
<dbReference type="Pfam" id="PF12770">
    <property type="entry name" value="CHAT"/>
    <property type="match status" value="1"/>
</dbReference>
<name>Q113F8_TRIEI</name>
<organism evidence="3">
    <name type="scientific">Trichodesmium erythraeum (strain IMS101)</name>
    <dbReference type="NCBI Taxonomy" id="203124"/>
    <lineage>
        <taxon>Bacteria</taxon>
        <taxon>Bacillati</taxon>
        <taxon>Cyanobacteriota</taxon>
        <taxon>Cyanophyceae</taxon>
        <taxon>Oscillatoriophycideae</taxon>
        <taxon>Oscillatoriales</taxon>
        <taxon>Microcoleaceae</taxon>
        <taxon>Trichodesmium</taxon>
    </lineage>
</organism>
<evidence type="ECO:0000313" key="3">
    <source>
        <dbReference type="EMBL" id="ABG51366.1"/>
    </source>
</evidence>
<dbReference type="InterPro" id="IPR045450">
    <property type="entry name" value="VMAP_C"/>
</dbReference>
<dbReference type="eggNOG" id="COG4995">
    <property type="taxonomic scope" value="Bacteria"/>
</dbReference>
<feature type="domain" description="vWA-MoxR associated protein C-terminal" evidence="2">
    <location>
        <begin position="437"/>
        <end position="686"/>
    </location>
</feature>
<dbReference type="InterPro" id="IPR024983">
    <property type="entry name" value="CHAT_dom"/>
</dbReference>
<evidence type="ECO:0000259" key="2">
    <source>
        <dbReference type="Pfam" id="PF20028"/>
    </source>
</evidence>
<dbReference type="HOGENOM" id="CLU_394285_0_0_3"/>
<reference evidence="3" key="1">
    <citation type="submission" date="2006-06" db="EMBL/GenBank/DDBJ databases">
        <title>Complete sequence of Trichodesmium erythraeum IMS101.</title>
        <authorList>
            <consortium name="US DOE Joint Genome Institute"/>
            <person name="Copeland A."/>
            <person name="Lucas S."/>
            <person name="Lapidus A."/>
            <person name="Barry K."/>
            <person name="Detter J.C."/>
            <person name="Glavina del Rio T."/>
            <person name="Hammon N."/>
            <person name="Israni S."/>
            <person name="Dalin E."/>
            <person name="Tice H."/>
            <person name="Pitluck S."/>
            <person name="Kiss H."/>
            <person name="Munk A.C."/>
            <person name="Brettin T."/>
            <person name="Bruce D."/>
            <person name="Han C."/>
            <person name="Tapia R."/>
            <person name="Gilna P."/>
            <person name="Schmutz J."/>
            <person name="Larimer F."/>
            <person name="Land M."/>
            <person name="Hauser L."/>
            <person name="Kyrpides N."/>
            <person name="Kim E."/>
            <person name="Richardson P."/>
        </authorList>
    </citation>
    <scope>NUCLEOTIDE SEQUENCE [LARGE SCALE GENOMIC DNA]</scope>
    <source>
        <strain evidence="3">IMS101</strain>
    </source>
</reference>